<evidence type="ECO:0000313" key="2">
    <source>
        <dbReference type="EMBL" id="HJF94220.1"/>
    </source>
</evidence>
<keyword evidence="1" id="KW-0812">Transmembrane</keyword>
<evidence type="ECO:0000256" key="1">
    <source>
        <dbReference type="SAM" id="Phobius"/>
    </source>
</evidence>
<keyword evidence="1" id="KW-1133">Transmembrane helix</keyword>
<dbReference type="Pfam" id="PF09719">
    <property type="entry name" value="C_GCAxxG_C_C"/>
    <property type="match status" value="1"/>
</dbReference>
<evidence type="ECO:0000313" key="3">
    <source>
        <dbReference type="Proteomes" id="UP000769156"/>
    </source>
</evidence>
<proteinExistence type="predicted"/>
<keyword evidence="1" id="KW-0472">Membrane</keyword>
<sequence length="155" mass="17106">MNTSIDMEKLREDAVHIFNSGFTCSESVIYAIKKNFELEMSDDAIAMSSGFPWGLGGAGCICGALAGGTMCIGYFYGRTEPGDPRNQLCFKLCNELHDFFKENYGAACCRVLTRGMEKQSPERKAHCTKMVSGTVVKTAEIILNNLKDSRFQDVC</sequence>
<feature type="transmembrane region" description="Helical" evidence="1">
    <location>
        <begin position="53"/>
        <end position="76"/>
    </location>
</feature>
<reference evidence="2" key="2">
    <citation type="submission" date="2021-09" db="EMBL/GenBank/DDBJ databases">
        <authorList>
            <person name="Gilroy R."/>
        </authorList>
    </citation>
    <scope>NUCLEOTIDE SEQUENCE</scope>
    <source>
        <strain evidence="2">ChiSjej5B23-16112</strain>
    </source>
</reference>
<accession>A0A921I186</accession>
<reference evidence="2" key="1">
    <citation type="journal article" date="2021" name="PeerJ">
        <title>Extensive microbial diversity within the chicken gut microbiome revealed by metagenomics and culture.</title>
        <authorList>
            <person name="Gilroy R."/>
            <person name="Ravi A."/>
            <person name="Getino M."/>
            <person name="Pursley I."/>
            <person name="Horton D.L."/>
            <person name="Alikhan N.F."/>
            <person name="Baker D."/>
            <person name="Gharbi K."/>
            <person name="Hall N."/>
            <person name="Watson M."/>
            <person name="Adriaenssens E.M."/>
            <person name="Foster-Nyarko E."/>
            <person name="Jarju S."/>
            <person name="Secka A."/>
            <person name="Antonio M."/>
            <person name="Oren A."/>
            <person name="Chaudhuri R.R."/>
            <person name="La Ragione R."/>
            <person name="Hildebrand F."/>
            <person name="Pallen M.J."/>
        </authorList>
    </citation>
    <scope>NUCLEOTIDE SEQUENCE</scope>
    <source>
        <strain evidence="2">ChiSjej5B23-16112</strain>
    </source>
</reference>
<comment type="caution">
    <text evidence="2">The sequence shown here is derived from an EMBL/GenBank/DDBJ whole genome shotgun (WGS) entry which is preliminary data.</text>
</comment>
<dbReference type="InterPro" id="IPR036280">
    <property type="entry name" value="Multihaem_cyt_sf"/>
</dbReference>
<dbReference type="AlphaFoldDB" id="A0A921I186"/>
<dbReference type="RefSeq" id="WP_226395517.1">
    <property type="nucleotide sequence ID" value="NZ_CALKQL010000001.1"/>
</dbReference>
<dbReference type="InterPro" id="IPR010181">
    <property type="entry name" value="CGCAxxGCC_motif"/>
</dbReference>
<protein>
    <submittedName>
        <fullName evidence="2">C-GCAxxG-C-C family protein</fullName>
    </submittedName>
</protein>
<organism evidence="2 3">
    <name type="scientific">Lachnoclostridium phocaeense</name>
    <dbReference type="NCBI Taxonomy" id="1871021"/>
    <lineage>
        <taxon>Bacteria</taxon>
        <taxon>Bacillati</taxon>
        <taxon>Bacillota</taxon>
        <taxon>Clostridia</taxon>
        <taxon>Lachnospirales</taxon>
        <taxon>Lachnospiraceae</taxon>
    </lineage>
</organism>
<dbReference type="Proteomes" id="UP000769156">
    <property type="component" value="Unassembled WGS sequence"/>
</dbReference>
<name>A0A921I186_9FIRM</name>
<dbReference type="EMBL" id="DYVY01000089">
    <property type="protein sequence ID" value="HJF94220.1"/>
    <property type="molecule type" value="Genomic_DNA"/>
</dbReference>
<dbReference type="NCBIfam" id="TIGR01909">
    <property type="entry name" value="C_GCAxxG_C_C"/>
    <property type="match status" value="1"/>
</dbReference>
<gene>
    <name evidence="2" type="ORF">K8V82_05445</name>
</gene>
<dbReference type="SUPFAM" id="SSF48695">
    <property type="entry name" value="Multiheme cytochromes"/>
    <property type="match status" value="1"/>
</dbReference>